<evidence type="ECO:0000256" key="1">
    <source>
        <dbReference type="ARBA" id="ARBA00004651"/>
    </source>
</evidence>
<keyword evidence="2" id="KW-1003">Cell membrane</keyword>
<accession>D7BR53</accession>
<keyword evidence="4 6" id="KW-1133">Transmembrane helix</keyword>
<dbReference type="Gene3D" id="1.20.1740.10">
    <property type="entry name" value="Amino acid/polyamine transporter I"/>
    <property type="match status" value="1"/>
</dbReference>
<dbReference type="Proteomes" id="UP000000377">
    <property type="component" value="Chromosome"/>
</dbReference>
<comment type="subcellular location">
    <subcellularLocation>
        <location evidence="1">Cell membrane</location>
        <topology evidence="1">Multi-pass membrane protein</topology>
    </subcellularLocation>
</comment>
<keyword evidence="9" id="KW-1185">Reference proteome</keyword>
<protein>
    <submittedName>
        <fullName evidence="8">Amino acid permease-associated region</fullName>
    </submittedName>
</protein>
<feature type="transmembrane region" description="Helical" evidence="6">
    <location>
        <begin position="157"/>
        <end position="175"/>
    </location>
</feature>
<feature type="transmembrane region" description="Helical" evidence="6">
    <location>
        <begin position="124"/>
        <end position="145"/>
    </location>
</feature>
<feature type="transmembrane region" description="Helical" evidence="6">
    <location>
        <begin position="371"/>
        <end position="387"/>
    </location>
</feature>
<dbReference type="PIRSF" id="PIRSF006060">
    <property type="entry name" value="AA_transporter"/>
    <property type="match status" value="1"/>
</dbReference>
<feature type="transmembrane region" description="Helical" evidence="6">
    <location>
        <begin position="87"/>
        <end position="112"/>
    </location>
</feature>
<dbReference type="eggNOG" id="COG0531">
    <property type="taxonomic scope" value="Bacteria"/>
</dbReference>
<proteinExistence type="predicted"/>
<feature type="signal peptide" evidence="7">
    <location>
        <begin position="1"/>
        <end position="21"/>
    </location>
</feature>
<evidence type="ECO:0000313" key="8">
    <source>
        <dbReference type="EMBL" id="ADI11403.1"/>
    </source>
</evidence>
<dbReference type="EMBL" id="CP002047">
    <property type="protein sequence ID" value="ADI11403.1"/>
    <property type="molecule type" value="Genomic_DNA"/>
</dbReference>
<feature type="transmembrane region" description="Helical" evidence="6">
    <location>
        <begin position="195"/>
        <end position="223"/>
    </location>
</feature>
<dbReference type="Pfam" id="PF13520">
    <property type="entry name" value="AA_permease_2"/>
    <property type="match status" value="1"/>
</dbReference>
<dbReference type="GO" id="GO:0022857">
    <property type="term" value="F:transmembrane transporter activity"/>
    <property type="evidence" value="ECO:0007669"/>
    <property type="project" value="InterPro"/>
</dbReference>
<evidence type="ECO:0000256" key="4">
    <source>
        <dbReference type="ARBA" id="ARBA00022989"/>
    </source>
</evidence>
<feature type="transmembrane region" description="Helical" evidence="6">
    <location>
        <begin position="320"/>
        <end position="341"/>
    </location>
</feature>
<dbReference type="PANTHER" id="PTHR42770:SF13">
    <property type="entry name" value="L-METHIONINE_BRANCHED-CHAIN AMINO ACID EXPORTER YJEH"/>
    <property type="match status" value="1"/>
</dbReference>
<evidence type="ECO:0000256" key="3">
    <source>
        <dbReference type="ARBA" id="ARBA00022692"/>
    </source>
</evidence>
<gene>
    <name evidence="8" type="ordered locus">SBI_08285</name>
</gene>
<feature type="chain" id="PRO_5003093250" evidence="7">
    <location>
        <begin position="22"/>
        <end position="394"/>
    </location>
</feature>
<keyword evidence="7" id="KW-0732">Signal</keyword>
<feature type="transmembrane region" description="Helical" evidence="6">
    <location>
        <begin position="243"/>
        <end position="263"/>
    </location>
</feature>
<evidence type="ECO:0000256" key="6">
    <source>
        <dbReference type="SAM" id="Phobius"/>
    </source>
</evidence>
<name>D7BR53_STRBB</name>
<organism evidence="8 9">
    <name type="scientific">Streptomyces bingchenggensis (strain BCW-1)</name>
    <dbReference type="NCBI Taxonomy" id="749414"/>
    <lineage>
        <taxon>Bacteria</taxon>
        <taxon>Bacillati</taxon>
        <taxon>Actinomycetota</taxon>
        <taxon>Actinomycetes</taxon>
        <taxon>Kitasatosporales</taxon>
        <taxon>Streptomycetaceae</taxon>
        <taxon>Streptomyces</taxon>
    </lineage>
</organism>
<evidence type="ECO:0000256" key="5">
    <source>
        <dbReference type="ARBA" id="ARBA00023136"/>
    </source>
</evidence>
<keyword evidence="5 6" id="KW-0472">Membrane</keyword>
<dbReference type="InterPro" id="IPR002293">
    <property type="entry name" value="AA/rel_permease1"/>
</dbReference>
<dbReference type="STRING" id="749414.SBI_08285"/>
<dbReference type="PANTHER" id="PTHR42770">
    <property type="entry name" value="AMINO ACID TRANSPORTER-RELATED"/>
    <property type="match status" value="1"/>
</dbReference>
<evidence type="ECO:0000256" key="2">
    <source>
        <dbReference type="ARBA" id="ARBA00022475"/>
    </source>
</evidence>
<reference evidence="8 9" key="1">
    <citation type="journal article" date="2010" name="J. Bacteriol.">
        <title>Genome sequence of the milbemycin-producing bacterium Streptomyces bingchenggensis.</title>
        <authorList>
            <person name="Wang X.J."/>
            <person name="Yan Y.J."/>
            <person name="Zhang B."/>
            <person name="An J."/>
            <person name="Wang J.J."/>
            <person name="Tian J."/>
            <person name="Jiang L."/>
            <person name="Chen Y.H."/>
            <person name="Huang S.X."/>
            <person name="Yin M."/>
            <person name="Zhang J."/>
            <person name="Gao A.L."/>
            <person name="Liu C.X."/>
            <person name="Zhu Z.X."/>
            <person name="Xiang W.S."/>
        </authorList>
    </citation>
    <scope>NUCLEOTIDE SEQUENCE [LARGE SCALE GENOMIC DNA]</scope>
    <source>
        <strain evidence="8 9">BCW-1</strain>
    </source>
</reference>
<evidence type="ECO:0000256" key="7">
    <source>
        <dbReference type="SAM" id="SignalP"/>
    </source>
</evidence>
<dbReference type="KEGG" id="sbh:SBI_08285"/>
<evidence type="ECO:0000313" key="9">
    <source>
        <dbReference type="Proteomes" id="UP000000377"/>
    </source>
</evidence>
<dbReference type="AlphaFoldDB" id="D7BR53"/>
<dbReference type="GO" id="GO:0005886">
    <property type="term" value="C:plasma membrane"/>
    <property type="evidence" value="ECO:0007669"/>
    <property type="project" value="UniProtKB-SubCell"/>
</dbReference>
<keyword evidence="3 6" id="KW-0812">Transmembrane</keyword>
<dbReference type="HOGENOM" id="CLU_007946_18_1_11"/>
<dbReference type="PATRIC" id="fig|749414.3.peg.8525"/>
<dbReference type="InterPro" id="IPR050367">
    <property type="entry name" value="APC_superfamily"/>
</dbReference>
<sequence length="394" mass="38854">MLALPALAAAAAGPASVLAWAALLVTSVPIAACFAALGARFPDGGGVATYVHRAFGPRAAAIVGWWFFGVVPVGVVAGAWIGGQYTAAAAGLGDTGTAAVAGLVLAAAFAANLGGLHLSSRVQLLLVGLLAALLLAAVLAAVPQLRAAHFTPFMPGGWSSVGSAAGVLFFAFAGWEAASHLSAEFADPRRDLPRVTALTLAVITVLYLGLSLATVGALGPAAATTDTPLTELLARSVGGAARPVAAVAALFLTFGAVNAYLAGAARLGAALARDGAAPRWLARGGGPGEVPRRSLAVLAGACAPVGAVAATGAADLDRLMRATSTCLAAVTLAGVLAALALLPRRTPLWWAAVGSAAVVSTVLALSGPLLLIPLALAVAALCFQAVAQRRRARG</sequence>
<feature type="transmembrane region" description="Helical" evidence="6">
    <location>
        <begin position="63"/>
        <end position="81"/>
    </location>
</feature>